<evidence type="ECO:0000313" key="2">
    <source>
        <dbReference type="Proteomes" id="UP001165367"/>
    </source>
</evidence>
<evidence type="ECO:0000313" key="1">
    <source>
        <dbReference type="EMBL" id="MCG2614911.1"/>
    </source>
</evidence>
<dbReference type="EMBL" id="JAKLTR010000006">
    <property type="protein sequence ID" value="MCG2614911.1"/>
    <property type="molecule type" value="Genomic_DNA"/>
</dbReference>
<name>A0ABS9KRG4_9BACT</name>
<gene>
    <name evidence="1" type="ORF">LZZ85_11485</name>
</gene>
<sequence>MGIYVGDPVNYPANIYQFDETDVVQGGPNGIDNKPLKELADRTEWLRANMGIFDRLKDEALITGNAGIDANNAGKLNVAYANGIVNLTLDNASNFDHGAIIPITSHCTNGSVININTPQPITDPVDGDLSVIHMHHKEHLVLVALTNYFRVMYASPSMYTAGEEVKAREVLRNTLVYDGSLFDRARHPRLAKWVLEKLTFGEELVSEAMWFSDPTRYRGCFTVGNGSTTLRLPDERGMGDRMLDLGRGIDISRFHPYAGGYEADALQTHYHYVLAKAGVNHNDFPVSRGSDPKSTNTLAEWWNKTSGGGKESYSLDGTNVSANAGKSSGVIVNGTERVSTETIMKNIGKLNLVKF</sequence>
<keyword evidence="2" id="KW-1185">Reference proteome</keyword>
<accession>A0ABS9KRG4</accession>
<reference evidence="1" key="1">
    <citation type="submission" date="2022-01" db="EMBL/GenBank/DDBJ databases">
        <authorList>
            <person name="Jo J.-H."/>
            <person name="Im W.-T."/>
        </authorList>
    </citation>
    <scope>NUCLEOTIDE SEQUENCE</scope>
    <source>
        <strain evidence="1">NA20</strain>
    </source>
</reference>
<comment type="caution">
    <text evidence="1">The sequence shown here is derived from an EMBL/GenBank/DDBJ whole genome shotgun (WGS) entry which is preliminary data.</text>
</comment>
<dbReference type="Proteomes" id="UP001165367">
    <property type="component" value="Unassembled WGS sequence"/>
</dbReference>
<proteinExistence type="predicted"/>
<dbReference type="SUPFAM" id="SSF88874">
    <property type="entry name" value="Receptor-binding domain of short tail fibre protein gp12"/>
    <property type="match status" value="1"/>
</dbReference>
<protein>
    <submittedName>
        <fullName evidence="1">Uncharacterized protein</fullName>
    </submittedName>
</protein>
<dbReference type="RefSeq" id="WP_237871768.1">
    <property type="nucleotide sequence ID" value="NZ_JAKLTR010000006.1"/>
</dbReference>
<organism evidence="1 2">
    <name type="scientific">Terrimonas ginsenosidimutans</name>
    <dbReference type="NCBI Taxonomy" id="2908004"/>
    <lineage>
        <taxon>Bacteria</taxon>
        <taxon>Pseudomonadati</taxon>
        <taxon>Bacteroidota</taxon>
        <taxon>Chitinophagia</taxon>
        <taxon>Chitinophagales</taxon>
        <taxon>Chitinophagaceae</taxon>
        <taxon>Terrimonas</taxon>
    </lineage>
</organism>